<dbReference type="EMBL" id="VWOX01000009">
    <property type="protein sequence ID" value="KAA5541907.1"/>
    <property type="molecule type" value="Genomic_DNA"/>
</dbReference>
<gene>
    <name evidence="1" type="ORF">FYK55_17070</name>
</gene>
<reference evidence="1 2" key="1">
    <citation type="submission" date="2019-08" db="EMBL/GenBank/DDBJ databases">
        <authorList>
            <person name="Dhanesh K."/>
            <person name="Kumar G."/>
            <person name="Sasikala C."/>
            <person name="Venkata Ramana C."/>
        </authorList>
    </citation>
    <scope>NUCLEOTIDE SEQUENCE [LARGE SCALE GENOMIC DNA]</scope>
    <source>
        <strain evidence="1 2">JC645</strain>
    </source>
</reference>
<dbReference type="Proteomes" id="UP000324479">
    <property type="component" value="Unassembled WGS sequence"/>
</dbReference>
<evidence type="ECO:0000313" key="2">
    <source>
        <dbReference type="Proteomes" id="UP000324479"/>
    </source>
</evidence>
<organism evidence="1 2">
    <name type="scientific">Roseiconus nitratireducens</name>
    <dbReference type="NCBI Taxonomy" id="2605748"/>
    <lineage>
        <taxon>Bacteria</taxon>
        <taxon>Pseudomonadati</taxon>
        <taxon>Planctomycetota</taxon>
        <taxon>Planctomycetia</taxon>
        <taxon>Pirellulales</taxon>
        <taxon>Pirellulaceae</taxon>
        <taxon>Roseiconus</taxon>
    </lineage>
</organism>
<accession>A0A5M6D314</accession>
<proteinExistence type="predicted"/>
<name>A0A5M6D314_9BACT</name>
<dbReference type="AlphaFoldDB" id="A0A5M6D314"/>
<sequence length="120" mass="13803">MQFDDAKRTLIAVGATTTEYDEARGFVPRNLSAVPRPNVHLYMLDDRVRLEILVDRGSNVIRTMKIRFEPEVRARVKANYFEALCYAVTFHQDHSYSLRLGMNAATDAESSGERERHLSR</sequence>
<evidence type="ECO:0000313" key="1">
    <source>
        <dbReference type="EMBL" id="KAA5541907.1"/>
    </source>
</evidence>
<dbReference type="RefSeq" id="WP_150077641.1">
    <property type="nucleotide sequence ID" value="NZ_VWOX01000009.1"/>
</dbReference>
<comment type="caution">
    <text evidence="1">The sequence shown here is derived from an EMBL/GenBank/DDBJ whole genome shotgun (WGS) entry which is preliminary data.</text>
</comment>
<protein>
    <submittedName>
        <fullName evidence="1">Uncharacterized protein</fullName>
    </submittedName>
</protein>
<keyword evidence="2" id="KW-1185">Reference proteome</keyword>